<dbReference type="PRINTS" id="PR00722">
    <property type="entry name" value="CHYMOTRYPSIN"/>
</dbReference>
<dbReference type="FunFam" id="2.40.10.10:FF:000047">
    <property type="entry name" value="Trypsin eta"/>
    <property type="match status" value="1"/>
</dbReference>
<dbReference type="GO" id="GO:0004252">
    <property type="term" value="F:serine-type endopeptidase activity"/>
    <property type="evidence" value="ECO:0007669"/>
    <property type="project" value="InterPro"/>
</dbReference>
<evidence type="ECO:0000256" key="7">
    <source>
        <dbReference type="RuleBase" id="RU363034"/>
    </source>
</evidence>
<keyword evidence="5 7" id="KW-0720">Serine protease</keyword>
<dbReference type="Pfam" id="PF00089">
    <property type="entry name" value="Trypsin"/>
    <property type="match status" value="1"/>
</dbReference>
<comment type="subcellular location">
    <subcellularLocation>
        <location evidence="1">Secreted</location>
    </subcellularLocation>
</comment>
<dbReference type="InterPro" id="IPR001254">
    <property type="entry name" value="Trypsin_dom"/>
</dbReference>
<dbReference type="SMART" id="SM00020">
    <property type="entry name" value="Tryp_SPc"/>
    <property type="match status" value="1"/>
</dbReference>
<dbReference type="GO" id="GO:0005576">
    <property type="term" value="C:extracellular region"/>
    <property type="evidence" value="ECO:0007669"/>
    <property type="project" value="UniProtKB-SubCell"/>
</dbReference>
<name>A0A6L2QCN2_COPFO</name>
<protein>
    <recommendedName>
        <fullName evidence="9">Peptidase S1 domain-containing protein</fullName>
    </recommendedName>
</protein>
<evidence type="ECO:0000256" key="4">
    <source>
        <dbReference type="ARBA" id="ARBA00022801"/>
    </source>
</evidence>
<dbReference type="InterPro" id="IPR018114">
    <property type="entry name" value="TRYPSIN_HIS"/>
</dbReference>
<evidence type="ECO:0000313" key="10">
    <source>
        <dbReference type="EMBL" id="GFG39797.1"/>
    </source>
</evidence>
<comment type="caution">
    <text evidence="10">The sequence shown here is derived from an EMBL/GenBank/DDBJ whole genome shotgun (WGS) entry which is preliminary data.</text>
</comment>
<dbReference type="OrthoDB" id="10059102at2759"/>
<sequence length="321" mass="35092">MFVFPIVVHTVDEASPEIPTGTKPVVKKEPRIVGGKPASMEQFPYQVLIYIYTHEGKHLCGGTIIGEQYVLTAAHCMFGITADKVEVLAGHINRSLSKENWIRLSVSEIYVHEDYLMDKVYNDVAVLKLHERLSLDGKRAASLKLRDTEVSSDVRCTVSGWGTTKEGGSVSSILQYIDVPIVDRHTCSGQQKRPLYDGEICAGYSSGGKDACQGDSGGPLVCDGYLTGVVSWGEGCARQNKPGVYANVAWYKEWIEKRTVSLNTEGPPSTISVVPDNPNPDEPDKTKTETETDKESNGAINGFTNGIVVLSFITILTYLID</sequence>
<dbReference type="EMBL" id="BLKM01001235">
    <property type="protein sequence ID" value="GFG39797.1"/>
    <property type="molecule type" value="Genomic_DNA"/>
</dbReference>
<organism evidence="10 11">
    <name type="scientific">Coptotermes formosanus</name>
    <name type="common">Formosan subterranean termite</name>
    <dbReference type="NCBI Taxonomy" id="36987"/>
    <lineage>
        <taxon>Eukaryota</taxon>
        <taxon>Metazoa</taxon>
        <taxon>Ecdysozoa</taxon>
        <taxon>Arthropoda</taxon>
        <taxon>Hexapoda</taxon>
        <taxon>Insecta</taxon>
        <taxon>Pterygota</taxon>
        <taxon>Neoptera</taxon>
        <taxon>Polyneoptera</taxon>
        <taxon>Dictyoptera</taxon>
        <taxon>Blattodea</taxon>
        <taxon>Blattoidea</taxon>
        <taxon>Termitoidae</taxon>
        <taxon>Rhinotermitidae</taxon>
        <taxon>Coptotermes</taxon>
    </lineage>
</organism>
<evidence type="ECO:0000259" key="9">
    <source>
        <dbReference type="PROSITE" id="PS50240"/>
    </source>
</evidence>
<dbReference type="InterPro" id="IPR009003">
    <property type="entry name" value="Peptidase_S1_PA"/>
</dbReference>
<keyword evidence="11" id="KW-1185">Reference proteome</keyword>
<evidence type="ECO:0000256" key="3">
    <source>
        <dbReference type="ARBA" id="ARBA00022670"/>
    </source>
</evidence>
<gene>
    <name evidence="10" type="ORF">Cfor_01712</name>
</gene>
<feature type="domain" description="Peptidase S1" evidence="9">
    <location>
        <begin position="32"/>
        <end position="260"/>
    </location>
</feature>
<keyword evidence="4 7" id="KW-0378">Hydrolase</keyword>
<dbReference type="PROSITE" id="PS00134">
    <property type="entry name" value="TRYPSIN_HIS"/>
    <property type="match status" value="1"/>
</dbReference>
<dbReference type="SUPFAM" id="SSF50494">
    <property type="entry name" value="Trypsin-like serine proteases"/>
    <property type="match status" value="1"/>
</dbReference>
<dbReference type="InterPro" id="IPR001314">
    <property type="entry name" value="Peptidase_S1A"/>
</dbReference>
<dbReference type="PANTHER" id="PTHR24252:SF7">
    <property type="entry name" value="HYALIN"/>
    <property type="match status" value="1"/>
</dbReference>
<dbReference type="PANTHER" id="PTHR24252">
    <property type="entry name" value="ACROSIN-RELATED"/>
    <property type="match status" value="1"/>
</dbReference>
<dbReference type="PROSITE" id="PS50240">
    <property type="entry name" value="TRYPSIN_DOM"/>
    <property type="match status" value="1"/>
</dbReference>
<dbReference type="Proteomes" id="UP000502823">
    <property type="component" value="Unassembled WGS sequence"/>
</dbReference>
<keyword evidence="3 7" id="KW-0645">Protease</keyword>
<dbReference type="InParanoid" id="A0A6L2QCN2"/>
<dbReference type="CDD" id="cd00190">
    <property type="entry name" value="Tryp_SPc"/>
    <property type="match status" value="1"/>
</dbReference>
<dbReference type="PROSITE" id="PS00135">
    <property type="entry name" value="TRYPSIN_SER"/>
    <property type="match status" value="1"/>
</dbReference>
<dbReference type="InterPro" id="IPR043504">
    <property type="entry name" value="Peptidase_S1_PA_chymotrypsin"/>
</dbReference>
<reference evidence="11" key="1">
    <citation type="submission" date="2020-01" db="EMBL/GenBank/DDBJ databases">
        <title>Draft genome sequence of the Termite Coptotermes fromosanus.</title>
        <authorList>
            <person name="Itakura S."/>
            <person name="Yosikawa Y."/>
            <person name="Umezawa K."/>
        </authorList>
    </citation>
    <scope>NUCLEOTIDE SEQUENCE [LARGE SCALE GENOMIC DNA]</scope>
</reference>
<dbReference type="AlphaFoldDB" id="A0A6L2QCN2"/>
<dbReference type="Gene3D" id="2.40.10.10">
    <property type="entry name" value="Trypsin-like serine proteases"/>
    <property type="match status" value="1"/>
</dbReference>
<keyword evidence="2" id="KW-0964">Secreted</keyword>
<feature type="region of interest" description="Disordered" evidence="8">
    <location>
        <begin position="263"/>
        <end position="298"/>
    </location>
</feature>
<dbReference type="InterPro" id="IPR033116">
    <property type="entry name" value="TRYPSIN_SER"/>
</dbReference>
<evidence type="ECO:0000256" key="8">
    <source>
        <dbReference type="SAM" id="MobiDB-lite"/>
    </source>
</evidence>
<proteinExistence type="predicted"/>
<evidence type="ECO:0000256" key="6">
    <source>
        <dbReference type="ARBA" id="ARBA00023157"/>
    </source>
</evidence>
<keyword evidence="6" id="KW-1015">Disulfide bond</keyword>
<evidence type="ECO:0000256" key="1">
    <source>
        <dbReference type="ARBA" id="ARBA00004613"/>
    </source>
</evidence>
<dbReference type="GO" id="GO:0016485">
    <property type="term" value="P:protein processing"/>
    <property type="evidence" value="ECO:0007669"/>
    <property type="project" value="UniProtKB-ARBA"/>
</dbReference>
<evidence type="ECO:0000256" key="5">
    <source>
        <dbReference type="ARBA" id="ARBA00022825"/>
    </source>
</evidence>
<accession>A0A6L2QCN2</accession>
<feature type="compositionally biased region" description="Basic and acidic residues" evidence="8">
    <location>
        <begin position="282"/>
        <end position="296"/>
    </location>
</feature>
<feature type="compositionally biased region" description="Polar residues" evidence="8">
    <location>
        <begin position="263"/>
        <end position="272"/>
    </location>
</feature>
<evidence type="ECO:0000256" key="2">
    <source>
        <dbReference type="ARBA" id="ARBA00022525"/>
    </source>
</evidence>
<evidence type="ECO:0000313" key="11">
    <source>
        <dbReference type="Proteomes" id="UP000502823"/>
    </source>
</evidence>